<dbReference type="KEGG" id="fsm:CCS41_02680"/>
<dbReference type="STRING" id="1878942.GCA_900128755_01615"/>
<dbReference type="OrthoDB" id="9810995at2"/>
<dbReference type="PANTHER" id="PTHR46889:SF4">
    <property type="entry name" value="TRANSPOSASE INSO FOR INSERTION SEQUENCE ELEMENT IS911B-RELATED"/>
    <property type="match status" value="1"/>
</dbReference>
<dbReference type="InterPro" id="IPR012337">
    <property type="entry name" value="RNaseH-like_sf"/>
</dbReference>
<dbReference type="EMBL" id="CP021659">
    <property type="protein sequence ID" value="AWK13644.1"/>
    <property type="molecule type" value="Genomic_DNA"/>
</dbReference>
<gene>
    <name evidence="2" type="ORF">CCS41_02680</name>
</gene>
<evidence type="ECO:0000259" key="1">
    <source>
        <dbReference type="PROSITE" id="PS50994"/>
    </source>
</evidence>
<evidence type="ECO:0000313" key="3">
    <source>
        <dbReference type="Proteomes" id="UP000261875"/>
    </source>
</evidence>
<proteinExistence type="predicted"/>
<protein>
    <recommendedName>
        <fullName evidence="1">Integrase catalytic domain-containing protein</fullName>
    </recommendedName>
</protein>
<dbReference type="AlphaFoldDB" id="A0A2U8I6X1"/>
<dbReference type="InterPro" id="IPR001584">
    <property type="entry name" value="Integrase_cat-core"/>
</dbReference>
<keyword evidence="3" id="KW-1185">Reference proteome</keyword>
<name>A0A2U8I6X1_9GAMM</name>
<evidence type="ECO:0000313" key="2">
    <source>
        <dbReference type="EMBL" id="AWK13644.1"/>
    </source>
</evidence>
<feature type="domain" description="Integrase catalytic" evidence="1">
    <location>
        <begin position="1"/>
        <end position="103"/>
    </location>
</feature>
<dbReference type="InterPro" id="IPR036397">
    <property type="entry name" value="RNaseH_sf"/>
</dbReference>
<reference evidence="2 3" key="1">
    <citation type="submission" date="2017-05" db="EMBL/GenBank/DDBJ databases">
        <title>Genome sequence of Candidatus Fukatsuia symbiotica and Candidatus Hamiltonella defensa from Acyrthosiphon pisum strain 5D.</title>
        <authorList>
            <person name="Patel V.A."/>
            <person name="Chevignon G."/>
            <person name="Russell J.A."/>
            <person name="Oliver K.M."/>
        </authorList>
    </citation>
    <scope>NUCLEOTIDE SEQUENCE [LARGE SCALE GENOMIC DNA]</scope>
    <source>
        <strain evidence="2 3">5D</strain>
    </source>
</reference>
<dbReference type="PROSITE" id="PS50994">
    <property type="entry name" value="INTEGRASE"/>
    <property type="match status" value="1"/>
</dbReference>
<dbReference type="PANTHER" id="PTHR46889">
    <property type="entry name" value="TRANSPOSASE INSF FOR INSERTION SEQUENCE IS3B-RELATED"/>
    <property type="match status" value="1"/>
</dbReference>
<sequence length="103" mass="11785">MKAGDVFGGVMDLYSRQIIGWALADPMKTALCVQALQMAYWRRKSPKGLLRHSDRGSQYISHQYCAHLQVMGVQASMNGKGQCWDNVPTERFFRSLKYELLEL</sequence>
<dbReference type="RefSeq" id="WP_119797173.1">
    <property type="nucleotide sequence ID" value="NZ_CP021659.1"/>
</dbReference>
<dbReference type="SUPFAM" id="SSF53098">
    <property type="entry name" value="Ribonuclease H-like"/>
    <property type="match status" value="1"/>
</dbReference>
<dbReference type="GO" id="GO:0003676">
    <property type="term" value="F:nucleic acid binding"/>
    <property type="evidence" value="ECO:0007669"/>
    <property type="project" value="InterPro"/>
</dbReference>
<dbReference type="InterPro" id="IPR050900">
    <property type="entry name" value="Transposase_IS3/IS150/IS904"/>
</dbReference>
<dbReference type="Proteomes" id="UP000261875">
    <property type="component" value="Chromosome"/>
</dbReference>
<accession>A0A2U8I6X1</accession>
<organism evidence="2 3">
    <name type="scientific">Candidatus Fukatsuia symbiotica</name>
    <dbReference type="NCBI Taxonomy" id="1878942"/>
    <lineage>
        <taxon>Bacteria</taxon>
        <taxon>Pseudomonadati</taxon>
        <taxon>Pseudomonadota</taxon>
        <taxon>Gammaproteobacteria</taxon>
        <taxon>Enterobacterales</taxon>
        <taxon>Yersiniaceae</taxon>
        <taxon>Candidatus Fukatsuia</taxon>
    </lineage>
</organism>
<dbReference type="Gene3D" id="3.30.420.10">
    <property type="entry name" value="Ribonuclease H-like superfamily/Ribonuclease H"/>
    <property type="match status" value="1"/>
</dbReference>
<dbReference type="GO" id="GO:0015074">
    <property type="term" value="P:DNA integration"/>
    <property type="evidence" value="ECO:0007669"/>
    <property type="project" value="InterPro"/>
</dbReference>
<dbReference type="Pfam" id="PF00665">
    <property type="entry name" value="rve"/>
    <property type="match status" value="1"/>
</dbReference>